<sequence length="453" mass="51793">MIQHLIVIFLVDGYGSTLLNNSKPDSTFGVRHLATNGVQVDYVTPSFPTHTWPQWMSLATGLYTENHGFTADYMWDSQTNKSFERGSGPDDQDDVWWKDARAPFWYTAGKAGVDVHCYWFAHCHRTFYDMVVQVPPNRWANLDDEHQTDNFREIFPEIINKIKKYQGYKRQMFLIRYANIGVAQRKYAPGSDEIESAVSLFDLYINELQQQLEDNDLFSSTNLVVMSDHGYTPLKKDDEFVMEICLPDFAIVKKVVNSHSMAMVYTDNEDATTAHYEFSVCESWSPMGDYDSDDSPFVKTHSVAEIPDDLHWKHSAHMSGVVLMTKPGTILVTKELPSVPSAAKQLVEQKQASGWDPSVEDMKAIFVARGPAFRQNERFGPIETVDVYQMILNILSLEASHPHNGTWANIENMLTEGWEDRQKTEKSANSFSSFSILFFYIPVLLLSLYSYLV</sequence>
<reference evidence="2" key="1">
    <citation type="submission" date="2022-11" db="EMBL/GenBank/DDBJ databases">
        <authorList>
            <person name="Kikuchi T."/>
        </authorList>
    </citation>
    <scope>NUCLEOTIDE SEQUENCE</scope>
    <source>
        <strain evidence="2">PS1010</strain>
    </source>
</reference>
<dbReference type="CDD" id="cd16018">
    <property type="entry name" value="Enpp"/>
    <property type="match status" value="1"/>
</dbReference>
<organism evidence="2 3">
    <name type="scientific">Caenorhabditis angaria</name>
    <dbReference type="NCBI Taxonomy" id="860376"/>
    <lineage>
        <taxon>Eukaryota</taxon>
        <taxon>Metazoa</taxon>
        <taxon>Ecdysozoa</taxon>
        <taxon>Nematoda</taxon>
        <taxon>Chromadorea</taxon>
        <taxon>Rhabditida</taxon>
        <taxon>Rhabditina</taxon>
        <taxon>Rhabditomorpha</taxon>
        <taxon>Rhabditoidea</taxon>
        <taxon>Rhabditidae</taxon>
        <taxon>Peloderinae</taxon>
        <taxon>Caenorhabditis</taxon>
    </lineage>
</organism>
<name>A0A9P1IZE5_9PELO</name>
<dbReference type="Proteomes" id="UP001152747">
    <property type="component" value="Unassembled WGS sequence"/>
</dbReference>
<evidence type="ECO:0008006" key="4">
    <source>
        <dbReference type="Google" id="ProtNLM"/>
    </source>
</evidence>
<evidence type="ECO:0000256" key="1">
    <source>
        <dbReference type="SAM" id="Phobius"/>
    </source>
</evidence>
<dbReference type="SUPFAM" id="SSF53649">
    <property type="entry name" value="Alkaline phosphatase-like"/>
    <property type="match status" value="1"/>
</dbReference>
<gene>
    <name evidence="2" type="ORF">CAMP_LOCUS17848</name>
</gene>
<dbReference type="OrthoDB" id="415411at2759"/>
<dbReference type="Pfam" id="PF01663">
    <property type="entry name" value="Phosphodiest"/>
    <property type="match status" value="1"/>
</dbReference>
<dbReference type="InterPro" id="IPR017850">
    <property type="entry name" value="Alkaline_phosphatase_core_sf"/>
</dbReference>
<protein>
    <recommendedName>
        <fullName evidence="4">Ectonucleotide pyrophosphatase/phosphodiesterase family member 6</fullName>
    </recommendedName>
</protein>
<keyword evidence="1" id="KW-1133">Transmembrane helix</keyword>
<evidence type="ECO:0000313" key="3">
    <source>
        <dbReference type="Proteomes" id="UP001152747"/>
    </source>
</evidence>
<feature type="transmembrane region" description="Helical" evidence="1">
    <location>
        <begin position="431"/>
        <end position="452"/>
    </location>
</feature>
<keyword evidence="1" id="KW-0472">Membrane</keyword>
<evidence type="ECO:0000313" key="2">
    <source>
        <dbReference type="EMBL" id="CAI5455211.1"/>
    </source>
</evidence>
<dbReference type="AlphaFoldDB" id="A0A9P1IZE5"/>
<keyword evidence="1" id="KW-0812">Transmembrane</keyword>
<comment type="caution">
    <text evidence="2">The sequence shown here is derived from an EMBL/GenBank/DDBJ whole genome shotgun (WGS) entry which is preliminary data.</text>
</comment>
<keyword evidence="3" id="KW-1185">Reference proteome</keyword>
<dbReference type="Gene3D" id="3.40.720.10">
    <property type="entry name" value="Alkaline Phosphatase, subunit A"/>
    <property type="match status" value="1"/>
</dbReference>
<proteinExistence type="predicted"/>
<dbReference type="PANTHER" id="PTHR10151:SF111">
    <property type="entry name" value="CHOLINE-SPECIFIC GLYCEROPHOSPHODIESTER PHOSPHODIESTERASE"/>
    <property type="match status" value="1"/>
</dbReference>
<dbReference type="PANTHER" id="PTHR10151">
    <property type="entry name" value="ECTONUCLEOTIDE PYROPHOSPHATASE/PHOSPHODIESTERASE"/>
    <property type="match status" value="1"/>
</dbReference>
<dbReference type="EMBL" id="CANHGI010000006">
    <property type="protein sequence ID" value="CAI5455211.1"/>
    <property type="molecule type" value="Genomic_DNA"/>
</dbReference>
<accession>A0A9P1IZE5</accession>
<dbReference type="InterPro" id="IPR002591">
    <property type="entry name" value="Phosphodiest/P_Trfase"/>
</dbReference>